<dbReference type="PROSITE" id="PS50088">
    <property type="entry name" value="ANK_REPEAT"/>
    <property type="match status" value="2"/>
</dbReference>
<feature type="domain" description="SPT23/MGA2-like DNA-binding" evidence="12">
    <location>
        <begin position="327"/>
        <end position="551"/>
    </location>
</feature>
<keyword evidence="4" id="KW-0040">ANK repeat</keyword>
<feature type="domain" description="TRAPPC10/Trs130 N-terminal" evidence="8">
    <location>
        <begin position="1489"/>
        <end position="1807"/>
    </location>
</feature>
<evidence type="ECO:0000259" key="6">
    <source>
        <dbReference type="Pfam" id="PF01833"/>
    </source>
</evidence>
<comment type="subcellular location">
    <subcellularLocation>
        <location evidence="1">Golgi apparatus</location>
    </subcellularLocation>
</comment>
<reference evidence="14" key="1">
    <citation type="submission" date="2020-06" db="EMBL/GenBank/DDBJ databases">
        <title>A chromosome-scale genome assembly of Talaromyces rugulosus W13939.</title>
        <authorList>
            <person name="Wang B."/>
            <person name="Guo L."/>
            <person name="Ye K."/>
            <person name="Wang L."/>
        </authorList>
    </citation>
    <scope>NUCLEOTIDE SEQUENCE [LARGE SCALE GENOMIC DNA]</scope>
    <source>
        <strain evidence="14">W13939</strain>
    </source>
</reference>
<dbReference type="GO" id="GO:0034498">
    <property type="term" value="P:early endosome to Golgi transport"/>
    <property type="evidence" value="ECO:0007669"/>
    <property type="project" value="TreeGrafter"/>
</dbReference>
<dbReference type="PANTHER" id="PTHR13251:SF3">
    <property type="entry name" value="TRAFFICKING PROTEIN PARTICLE COMPLEX SUBUNIT 10"/>
    <property type="match status" value="1"/>
</dbReference>
<feature type="compositionally biased region" description="Polar residues" evidence="5">
    <location>
        <begin position="630"/>
        <end position="649"/>
    </location>
</feature>
<evidence type="ECO:0000313" key="13">
    <source>
        <dbReference type="EMBL" id="QKX62379.1"/>
    </source>
</evidence>
<keyword evidence="14" id="KW-1185">Reference proteome</keyword>
<feature type="repeat" description="ANK" evidence="4">
    <location>
        <begin position="994"/>
        <end position="1026"/>
    </location>
</feature>
<dbReference type="EMBL" id="CP055902">
    <property type="protein sequence ID" value="QKX62379.1"/>
    <property type="molecule type" value="Genomic_DNA"/>
</dbReference>
<dbReference type="OrthoDB" id="10256906at2759"/>
<feature type="compositionally biased region" description="Low complexity" evidence="5">
    <location>
        <begin position="259"/>
        <end position="272"/>
    </location>
</feature>
<dbReference type="GeneID" id="55997021"/>
<feature type="region of interest" description="Disordered" evidence="5">
    <location>
        <begin position="2001"/>
        <end position="2027"/>
    </location>
</feature>
<dbReference type="RefSeq" id="XP_035348553.1">
    <property type="nucleotide sequence ID" value="XM_035492660.1"/>
</dbReference>
<dbReference type="Pfam" id="PF25603">
    <property type="entry name" value="SPT23_MGA2_DBD"/>
    <property type="match status" value="1"/>
</dbReference>
<dbReference type="CDD" id="cd00102">
    <property type="entry name" value="IPT"/>
    <property type="match status" value="1"/>
</dbReference>
<feature type="compositionally biased region" description="Polar residues" evidence="5">
    <location>
        <begin position="229"/>
        <end position="251"/>
    </location>
</feature>
<dbReference type="Pfam" id="PF01833">
    <property type="entry name" value="TIG"/>
    <property type="match status" value="1"/>
</dbReference>
<feature type="region of interest" description="Disordered" evidence="5">
    <location>
        <begin position="625"/>
        <end position="736"/>
    </location>
</feature>
<feature type="domain" description="IPT/TIG" evidence="6">
    <location>
        <begin position="805"/>
        <end position="873"/>
    </location>
</feature>
<evidence type="ECO:0000259" key="9">
    <source>
        <dbReference type="Pfam" id="PF23273"/>
    </source>
</evidence>
<evidence type="ECO:0000256" key="3">
    <source>
        <dbReference type="ARBA" id="ARBA00023034"/>
    </source>
</evidence>
<feature type="region of interest" description="Disordered" evidence="5">
    <location>
        <begin position="753"/>
        <end position="786"/>
    </location>
</feature>
<keyword evidence="3" id="KW-0333">Golgi apparatus</keyword>
<feature type="compositionally biased region" description="Polar residues" evidence="5">
    <location>
        <begin position="2013"/>
        <end position="2022"/>
    </location>
</feature>
<feature type="compositionally biased region" description="Acidic residues" evidence="5">
    <location>
        <begin position="2001"/>
        <end position="2012"/>
    </location>
</feature>
<evidence type="ECO:0000256" key="2">
    <source>
        <dbReference type="ARBA" id="ARBA00022448"/>
    </source>
</evidence>
<accession>A0A7H8R7L2</accession>
<feature type="region of interest" description="Disordered" evidence="5">
    <location>
        <begin position="2790"/>
        <end position="2847"/>
    </location>
</feature>
<dbReference type="Gene3D" id="2.60.40.10">
    <property type="entry name" value="Immunoglobulins"/>
    <property type="match status" value="1"/>
</dbReference>
<evidence type="ECO:0000313" key="14">
    <source>
        <dbReference type="Proteomes" id="UP000509510"/>
    </source>
</evidence>
<protein>
    <submittedName>
        <fullName evidence="13">Uncharacterized protein</fullName>
    </submittedName>
</protein>
<feature type="compositionally biased region" description="Polar residues" evidence="5">
    <location>
        <begin position="762"/>
        <end position="772"/>
    </location>
</feature>
<feature type="region of interest" description="Disordered" evidence="5">
    <location>
        <begin position="33"/>
        <end position="127"/>
    </location>
</feature>
<feature type="domain" description="TRAPPC10/Trs130 C-terminal" evidence="7">
    <location>
        <begin position="2655"/>
        <end position="2855"/>
    </location>
</feature>
<dbReference type="GO" id="GO:0006891">
    <property type="term" value="P:intra-Golgi vesicle-mediated transport"/>
    <property type="evidence" value="ECO:0007669"/>
    <property type="project" value="TreeGrafter"/>
</dbReference>
<feature type="region of interest" description="Disordered" evidence="5">
    <location>
        <begin position="1084"/>
        <end position="1149"/>
    </location>
</feature>
<dbReference type="Pfam" id="PF24965">
    <property type="entry name" value="TRS130_4HB"/>
    <property type="match status" value="1"/>
</dbReference>
<evidence type="ECO:0000256" key="1">
    <source>
        <dbReference type="ARBA" id="ARBA00004555"/>
    </source>
</evidence>
<dbReference type="InterPro" id="IPR022233">
    <property type="entry name" value="TRAPPC10/Trs130_C"/>
</dbReference>
<name>A0A7H8R7L2_TALRU</name>
<dbReference type="InterPro" id="IPR056913">
    <property type="entry name" value="TRAPPC10/Trs130_N"/>
</dbReference>
<dbReference type="Pfam" id="PF12796">
    <property type="entry name" value="Ank_2"/>
    <property type="match status" value="1"/>
</dbReference>
<feature type="region of interest" description="Disordered" evidence="5">
    <location>
        <begin position="1907"/>
        <end position="1959"/>
    </location>
</feature>
<dbReference type="Gene3D" id="1.25.40.20">
    <property type="entry name" value="Ankyrin repeat-containing domain"/>
    <property type="match status" value="1"/>
</dbReference>
<feature type="compositionally biased region" description="Low complexity" evidence="5">
    <location>
        <begin position="2804"/>
        <end position="2838"/>
    </location>
</feature>
<dbReference type="Pfam" id="PF12584">
    <property type="entry name" value="TRAPPC10"/>
    <property type="match status" value="1"/>
</dbReference>
<organism evidence="13 14">
    <name type="scientific">Talaromyces rugulosus</name>
    <name type="common">Penicillium rugulosum</name>
    <dbReference type="NCBI Taxonomy" id="121627"/>
    <lineage>
        <taxon>Eukaryota</taxon>
        <taxon>Fungi</taxon>
        <taxon>Dikarya</taxon>
        <taxon>Ascomycota</taxon>
        <taxon>Pezizomycotina</taxon>
        <taxon>Eurotiomycetes</taxon>
        <taxon>Eurotiomycetidae</taxon>
        <taxon>Eurotiales</taxon>
        <taxon>Trichocomaceae</taxon>
        <taxon>Talaromyces</taxon>
        <taxon>Talaromyces sect. Islandici</taxon>
    </lineage>
</organism>
<evidence type="ECO:0000256" key="5">
    <source>
        <dbReference type="SAM" id="MobiDB-lite"/>
    </source>
</evidence>
<dbReference type="SUPFAM" id="SSF48403">
    <property type="entry name" value="Ankyrin repeat"/>
    <property type="match status" value="1"/>
</dbReference>
<dbReference type="Proteomes" id="UP000509510">
    <property type="component" value="Chromosome V"/>
</dbReference>
<evidence type="ECO:0000259" key="11">
    <source>
        <dbReference type="Pfam" id="PF24967"/>
    </source>
</evidence>
<feature type="compositionally biased region" description="Low complexity" evidence="5">
    <location>
        <begin position="1460"/>
        <end position="1485"/>
    </location>
</feature>
<dbReference type="Pfam" id="PF24967">
    <property type="entry name" value="NTS_TR130"/>
    <property type="match status" value="1"/>
</dbReference>
<dbReference type="PROSITE" id="PS50297">
    <property type="entry name" value="ANK_REP_REGION"/>
    <property type="match status" value="2"/>
</dbReference>
<dbReference type="GO" id="GO:1990071">
    <property type="term" value="C:TRAPPII protein complex"/>
    <property type="evidence" value="ECO:0007669"/>
    <property type="project" value="InterPro"/>
</dbReference>
<proteinExistence type="predicted"/>
<dbReference type="InterPro" id="IPR002909">
    <property type="entry name" value="IPT_dom"/>
</dbReference>
<dbReference type="Pfam" id="PF23274">
    <property type="entry name" value="DUF7077"/>
    <property type="match status" value="1"/>
</dbReference>
<feature type="compositionally biased region" description="Polar residues" evidence="5">
    <location>
        <begin position="1923"/>
        <end position="1938"/>
    </location>
</feature>
<feature type="domain" description="DUF7077" evidence="10">
    <location>
        <begin position="2328"/>
        <end position="2447"/>
    </location>
</feature>
<dbReference type="InterPro" id="IPR056916">
    <property type="entry name" value="NTS_TR130"/>
</dbReference>
<evidence type="ECO:0000259" key="8">
    <source>
        <dbReference type="Pfam" id="PF23036"/>
    </source>
</evidence>
<evidence type="ECO:0000259" key="7">
    <source>
        <dbReference type="Pfam" id="PF12584"/>
    </source>
</evidence>
<feature type="region of interest" description="Disordered" evidence="5">
    <location>
        <begin position="413"/>
        <end position="436"/>
    </location>
</feature>
<feature type="compositionally biased region" description="Low complexity" evidence="5">
    <location>
        <begin position="99"/>
        <end position="116"/>
    </location>
</feature>
<dbReference type="SMART" id="SM00248">
    <property type="entry name" value="ANK"/>
    <property type="match status" value="2"/>
</dbReference>
<feature type="compositionally biased region" description="Acidic residues" evidence="5">
    <location>
        <begin position="1123"/>
        <end position="1139"/>
    </location>
</feature>
<dbReference type="InterPro" id="IPR002110">
    <property type="entry name" value="Ankyrin_rpt"/>
</dbReference>
<dbReference type="InterPro" id="IPR055504">
    <property type="entry name" value="DUF7076"/>
</dbReference>
<dbReference type="InterPro" id="IPR057962">
    <property type="entry name" value="SPT23_MGA2_DBD"/>
</dbReference>
<dbReference type="InterPro" id="IPR014756">
    <property type="entry name" value="Ig_E-set"/>
</dbReference>
<dbReference type="InterPro" id="IPR013783">
    <property type="entry name" value="Ig-like_fold"/>
</dbReference>
<sequence>MRPQETASSPAFPHLDPIVLDVDMNSLYHDGDMEFLNNGDYQHASNGSGRDLDGFFPPAAESRNGNSVESSASPAGFNGKKLPTQGPGSLKRPHTLALDSSSDSPGDNSSPGSSSDSPRDHGRNSSVGSAIHSESAINFDADGWLNPQAFSDRQDNLFGLDTSMDGFNPHFADIESSNRVMDSAFDFESAASSPTPFSTEGIFFSGTSKKKARASAAATNHHNQYKAPSMSQNSSGSPFYSVSSREASPMTSKLPPHARSGSSQWSGRSPSSNLDDNFGNVSVNTASPFNGTLSPPNLNFVPNGMQFGATDYSIPNSASRGRTRPILHVHPTSLKSRVETQIPIRLTLFPLPTGVQKLRLPTHTISKPKFLAKPEIGPTPEILELYTSLVCTSAMQDKAKLERAFARARGEAVKRASNASSAMEGDDEDKPLDGGDVKICQGCIQRERKRASRKKQRKPDEDELFQKDEDKRVIVFNTHEIKDWVEPPKDSSMSFTPPGAMQVELPMRIACYCRHQNEKLGFQVILTIKDHLDNVVAQAITNSIMITDDHKTHSASSAAVTATAPSSALPDGTQLPGAGVFVPGSSQDAAKASAVAQQNFRAASTTDLQNLQQFASQYQITPGAFAIPQPTGSSSSSATPRNLSRQASPIDQPGPSNKRRKHSSSGKLPTGLTMTKLEGSQSTSSPNSSAVNGQFASSSRGFVSPSERPFATPIGVSGPFGNGPPTPNGTDTNPYLSNLQQTQSIDELAQAISAPGSAHPSRPNSPGLNSRHTFGEPAHGLSMGPSPVNQAWPHITNAGNRLPTIIHKLVPAEGSTTGGTEVTLLGSGFYPGMEVVFGDTLATTTTFWGDKCLNCLTPPALQPGLVPVVFKHEHPTFGQVPQTQPILPKQQHFFRYVDDRELQMYRLALQILGQKLRSPTDAFQTAQRIMGGDQAALWNLQNDMQGGSNGQRQVPNYNAQNQTSDLDSKMLTYLEFIDLDDSPRAPRYNSRSATGLTLLHFASSLGLTRFVAGLLARGATPDIQDKNGHTAMHFAALSGHAHIVHRLRLAGANAGTRSVRGFTPADIAITLPAHQAALIPASNYRSRSAGSSPSLRRRHSSSVSLSSHWETSSASGSFNYAQEESEDDQETDSDEEDVEGYFSSSRRSSMHHDATSSLYYTRSREGSVHVDGVSASVEHDVKAESATTQAALVAWRNQLATQINQFQQSVGRAFPNLPALPPMPALPDYQAYPMMRRITNLVPNRPGSSWSSRDGWWDLLRGGNSTPPATTTQGPPAYEELYPHQEADEDRDQELKKHSAIRAVAEAALDDHFEAKQSSSSSTSTMSKDEITDIRIGRKTIISREQQEKLRQQQALKMKGLRKDKNLYFFWEKRHGVFYFPGLVGIMMDPSIATGLNKVTVECTDPSGLFPGVQSILSKRLPLKNLHWKSPTRPARSIESLNVDLAVSQAAEEKRVSNDTAAAAGAGAGAAATTTTTTTSSPAAPLRRHQIPGLRQTPYLRIYLLRCDDNETYKTSARKLLREWIKAHSASQQTSGAGQGNHDACEWLILHVLQDGDAPEKAASKWPGRGSTSILEKVKADFNGSSKGAVDRVAQIRLPPKEGQQTQTQAQQSQDQSDLIDQLNDLVDKIKHAILTSFDLRVAQYEEDIKEKDSQRSLPGWNFCTFFILKEGLARGFENVGLLEDALVGYDELAAGLESAVTSYLSGTGDQHGGGFLDFSTDRKEKAVAAIDAIEKQKLADTTENDESDKGSNIAKKPTLDLDEEHFPLDSAKKPYREMILANNISIFDFRTYVFSRQLNILLKAARAPCLQNKRNSNQGRASSSNKGEDLILLAEICERAMEFISTAARTLRYDIECALSDVTEAAADVVKKTAVINNLVSSWTYAAVCQVLFQTTSPSLVLPESPLQQAKGSKEPSAVADTRTNVPKRSSSLITSHGESDGTHKPPIAKAGSSDLSSGRGELCQLARGVLEEIGERRGWVQKWSDFDVLFDKPTSVLEEGMEEVSLDDETPSSQEPQSEPQDLPPALRMAGVDLPVLSDVLRAKEQFYLLIEECTDQMFRHYDAASRTRSAETALAEIAVLKFRQEDFETAAVFFRKIAPFYENCQWPTLEGTILELYTRCLKRLGQTDDFVRILLRLLSQYASYIQSGLSTRQKSSLASSDLVVQSNAHGYLEELFDASAKLTKELNMPLSSFFGDIDVDPEIKHYSDRDGFQMQLKLRFLLGDVINIESVKVRLVNASGLLSHEVWLERTEEVVIKSSASKLLVGSASTLQGKYIVDRIEMRAKNLAFTYGGGSHSSALPPGFREPEESEEATKPYIWCYPAASGLDARLATPHYINLEELRTVEVEIDSGRNEISSGVVRVRPATAGLRLRIAEASVVDGDISMTPNPESGSLEFTNFSSESSIRLRIPYSVDEEHTMLSTRLEVVYETDGGRFTYVSTSSIISTLPISVNVQDVFKDDVLFSRFTVSPAMLIPLRVLGCNIPESTSYQVDGGVQGPVAFDVFPKQPASVLYKIRLRGSGARLSDDPKRSLRLTVQFTCLDEECLLLIKQKFVAAITDSKFTALVRLLTPHIVEAFRTQLSTSDMETIGLVREVEALSYNQVHWEAVLSGLREPFRKEVRDWLVEWHQSNTIFTLGDPDPALLARQIVIPVEVPEIQVVHTAELRLCTENLAGHGERQQLHAAAYAAVGHMIPAELVLRHTRRWCSKRTEIEEANGSSGGQQLEFAYEMHVNPDLWLIGGRRRGHFTAQEGEDTKFALMLLPQKAGNLLLPSIEIKAYLSDGATTTTTTTTTSASLTVGNTNNAANNNSNNGQTNSPASPSPSPWSAQPQRRPVPSEVDYKNHGETLLVLPDLKKTTVSLESGSPGLIESEARLAV</sequence>
<dbReference type="Pfam" id="PF23036">
    <property type="entry name" value="TRAPPC10_1st"/>
    <property type="match status" value="1"/>
</dbReference>
<dbReference type="PANTHER" id="PTHR13251">
    <property type="entry name" value="EPILEPSY HOLOPROSENCEPHALY CANDIDATE 1/TMEM1"/>
    <property type="match status" value="1"/>
</dbReference>
<evidence type="ECO:0000259" key="10">
    <source>
        <dbReference type="Pfam" id="PF23274"/>
    </source>
</evidence>
<feature type="domain" description="DUF7076" evidence="9">
    <location>
        <begin position="2180"/>
        <end position="2292"/>
    </location>
</feature>
<feature type="region of interest" description="Disordered" evidence="5">
    <location>
        <begin position="1458"/>
        <end position="1490"/>
    </location>
</feature>
<feature type="compositionally biased region" description="Polar residues" evidence="5">
    <location>
        <begin position="39"/>
        <end position="48"/>
    </location>
</feature>
<evidence type="ECO:0000259" key="12">
    <source>
        <dbReference type="Pfam" id="PF25603"/>
    </source>
</evidence>
<dbReference type="KEGG" id="trg:TRUGW13939_09538"/>
<feature type="region of interest" description="Disordered" evidence="5">
    <location>
        <begin position="214"/>
        <end position="279"/>
    </location>
</feature>
<feature type="compositionally biased region" description="Polar residues" evidence="5">
    <location>
        <begin position="63"/>
        <end position="73"/>
    </location>
</feature>
<gene>
    <name evidence="13" type="ORF">TRUGW13939_09538</name>
</gene>
<keyword evidence="2" id="KW-0813">Transport</keyword>
<evidence type="ECO:0000256" key="4">
    <source>
        <dbReference type="PROSITE-ProRule" id="PRU00023"/>
    </source>
</evidence>
<feature type="compositionally biased region" description="Low complexity" evidence="5">
    <location>
        <begin position="1101"/>
        <end position="1113"/>
    </location>
</feature>
<feature type="compositionally biased region" description="Polar residues" evidence="5">
    <location>
        <begin position="678"/>
        <end position="701"/>
    </location>
</feature>
<dbReference type="GO" id="GO:0005829">
    <property type="term" value="C:cytosol"/>
    <property type="evidence" value="ECO:0007669"/>
    <property type="project" value="GOC"/>
</dbReference>
<dbReference type="Pfam" id="PF23273">
    <property type="entry name" value="DUF7076"/>
    <property type="match status" value="1"/>
</dbReference>
<dbReference type="InterPro" id="IPR055505">
    <property type="entry name" value="DUF7077"/>
</dbReference>
<dbReference type="InterPro" id="IPR045126">
    <property type="entry name" value="TRAPPC10/Trs130"/>
</dbReference>
<dbReference type="InterPro" id="IPR036770">
    <property type="entry name" value="Ankyrin_rpt-contain_sf"/>
</dbReference>
<feature type="repeat" description="ANK" evidence="4">
    <location>
        <begin position="1027"/>
        <end position="1059"/>
    </location>
</feature>
<feature type="domain" description="Trs130 NTS" evidence="11">
    <location>
        <begin position="2040"/>
        <end position="2129"/>
    </location>
</feature>
<dbReference type="SUPFAM" id="SSF81296">
    <property type="entry name" value="E set domains"/>
    <property type="match status" value="1"/>
</dbReference>